<evidence type="ECO:0000313" key="4">
    <source>
        <dbReference type="EMBL" id="AOY81503.2"/>
    </source>
</evidence>
<gene>
    <name evidence="4" type="ORF">BJP36_17875</name>
</gene>
<dbReference type="PANTHER" id="PTHR43775:SF37">
    <property type="entry name" value="SI:DKEY-61P9.11"/>
    <property type="match status" value="1"/>
</dbReference>
<feature type="domain" description="Carrier" evidence="3">
    <location>
        <begin position="517"/>
        <end position="592"/>
    </location>
</feature>
<sequence>METGSSQSRKISSQLSHHWLILADSTGVAENLAAKLQQQGQECSLVYRGGKYHQLAAGKYELNPCVLQEWEQLSQEISPKTSQLPLRKVIHLWSLDVAASEELTVEELEESQLWGCGSVIYLLQTVLKTSDYPQLWVVTRGAQPVSPDKEKLAVAATPLWGLGRVVSLEHPQLWGGLVDLDPQKTEQEVEMLLQLLVNSSEEDHLALRGEQTYIARLVKQSVPEFTKAVSLSSDGTYLITGGLGALGLHTAQWLVEKGAQHLVLTGRNAPSETAQETIEQLEQAGSKVRVLLGDISIEKDIAQIIQQIQTSLPTLKGVIHTAGVLEDATLQQMSLEHFSKVMAPKVAGTWHLHKFTQDLPLDFFVCFSSIASLLGSPGQGNYAAANAFMDAFVHYRRSMGLPGLSINWGVWTSGGMVDRLAIQHQNRIYTSGIGNIAPEQGMYALEQLLGSQSLTEQVGVIPVQWSVLAQQLNNSNKNSLLRELLQKEKLPQDALKQNAEPVILDRLETASESERQGILMEHIRAQVVQVLGSSSSELPEVNLGFMEMGMDSLMTVELKNRLQTQLGKTLSGTVAIEYPTIEKLSQYIFKEVMGWKSILDSEVNLSNLENIDNKMPELEKISEEEFEALAIQELEELNSML</sequence>
<dbReference type="Pfam" id="PF21394">
    <property type="entry name" value="Beta-ketacyl_N"/>
    <property type="match status" value="1"/>
</dbReference>
<dbReference type="GO" id="GO:0005737">
    <property type="term" value="C:cytoplasm"/>
    <property type="evidence" value="ECO:0007669"/>
    <property type="project" value="TreeGrafter"/>
</dbReference>
<dbReference type="GO" id="GO:0031177">
    <property type="term" value="F:phosphopantetheine binding"/>
    <property type="evidence" value="ECO:0007669"/>
    <property type="project" value="InterPro"/>
</dbReference>
<dbReference type="Gene3D" id="1.10.1200.10">
    <property type="entry name" value="ACP-like"/>
    <property type="match status" value="1"/>
</dbReference>
<dbReference type="InterPro" id="IPR013968">
    <property type="entry name" value="PKS_KR"/>
</dbReference>
<dbReference type="SMART" id="SM00823">
    <property type="entry name" value="PKS_PP"/>
    <property type="match status" value="1"/>
</dbReference>
<dbReference type="PANTHER" id="PTHR43775">
    <property type="entry name" value="FATTY ACID SYNTHASE"/>
    <property type="match status" value="1"/>
</dbReference>
<evidence type="ECO:0000313" key="5">
    <source>
        <dbReference type="Proteomes" id="UP000176944"/>
    </source>
</evidence>
<accession>A0A1D9G1K9</accession>
<dbReference type="InterPro" id="IPR049490">
    <property type="entry name" value="C883_1060-like_KR_N"/>
</dbReference>
<proteinExistence type="predicted"/>
<dbReference type="InterPro" id="IPR009081">
    <property type="entry name" value="PP-bd_ACP"/>
</dbReference>
<dbReference type="CDD" id="cd08955">
    <property type="entry name" value="KR_2_FAS_SDR_x"/>
    <property type="match status" value="1"/>
</dbReference>
<dbReference type="Pfam" id="PF00550">
    <property type="entry name" value="PP-binding"/>
    <property type="match status" value="1"/>
</dbReference>
<dbReference type="InterPro" id="IPR057326">
    <property type="entry name" value="KR_dom"/>
</dbReference>
<dbReference type="SUPFAM" id="SSF47336">
    <property type="entry name" value="ACP-like"/>
    <property type="match status" value="1"/>
</dbReference>
<keyword evidence="2" id="KW-0597">Phosphoprotein</keyword>
<organism evidence="4 5">
    <name type="scientific">Moorena producens (strain JHB)</name>
    <dbReference type="NCBI Taxonomy" id="1454205"/>
    <lineage>
        <taxon>Bacteria</taxon>
        <taxon>Bacillati</taxon>
        <taxon>Cyanobacteriota</taxon>
        <taxon>Cyanophyceae</taxon>
        <taxon>Coleofasciculales</taxon>
        <taxon>Coleofasciculaceae</taxon>
        <taxon>Moorena</taxon>
    </lineage>
</organism>
<dbReference type="GO" id="GO:0006633">
    <property type="term" value="P:fatty acid biosynthetic process"/>
    <property type="evidence" value="ECO:0007669"/>
    <property type="project" value="TreeGrafter"/>
</dbReference>
<dbReference type="Pfam" id="PF08659">
    <property type="entry name" value="KR"/>
    <property type="match status" value="1"/>
</dbReference>
<dbReference type="InterPro" id="IPR050091">
    <property type="entry name" value="PKS_NRPS_Biosynth_Enz"/>
</dbReference>
<dbReference type="GO" id="GO:0071770">
    <property type="term" value="P:DIM/DIP cell wall layer assembly"/>
    <property type="evidence" value="ECO:0007669"/>
    <property type="project" value="TreeGrafter"/>
</dbReference>
<evidence type="ECO:0000256" key="2">
    <source>
        <dbReference type="ARBA" id="ARBA00022553"/>
    </source>
</evidence>
<evidence type="ECO:0000259" key="3">
    <source>
        <dbReference type="PROSITE" id="PS50075"/>
    </source>
</evidence>
<dbReference type="InterPro" id="IPR020806">
    <property type="entry name" value="PKS_PP-bd"/>
</dbReference>
<dbReference type="InterPro" id="IPR036291">
    <property type="entry name" value="NAD(P)-bd_dom_sf"/>
</dbReference>
<dbReference type="AlphaFoldDB" id="A0A1D9G1K9"/>
<protein>
    <submittedName>
        <fullName evidence="4">Beta-ketoacyl reductase</fullName>
    </submittedName>
</protein>
<dbReference type="Gene3D" id="3.40.50.720">
    <property type="entry name" value="NAD(P)-binding Rossmann-like Domain"/>
    <property type="match status" value="1"/>
</dbReference>
<keyword evidence="1" id="KW-0596">Phosphopantetheine</keyword>
<dbReference type="GO" id="GO:0005886">
    <property type="term" value="C:plasma membrane"/>
    <property type="evidence" value="ECO:0007669"/>
    <property type="project" value="TreeGrafter"/>
</dbReference>
<dbReference type="InterPro" id="IPR036736">
    <property type="entry name" value="ACP-like_sf"/>
</dbReference>
<dbReference type="EMBL" id="CP017708">
    <property type="protein sequence ID" value="AOY81503.2"/>
    <property type="molecule type" value="Genomic_DNA"/>
</dbReference>
<reference evidence="5" key="1">
    <citation type="submission" date="2016-10" db="EMBL/GenBank/DDBJ databases">
        <title>Comparative genomics uncovers the prolific and rare metabolic potential of the cyanobacterial genus Moorea.</title>
        <authorList>
            <person name="Leao T."/>
            <person name="Castelao G."/>
            <person name="Korobeynikov A."/>
            <person name="Monroe E.A."/>
            <person name="Podell S."/>
            <person name="Glukhov E."/>
            <person name="Allen E."/>
            <person name="Gerwick W.H."/>
            <person name="Gerwick L."/>
        </authorList>
    </citation>
    <scope>NUCLEOTIDE SEQUENCE [LARGE SCALE GENOMIC DNA]</scope>
    <source>
        <strain evidence="5">JHB</strain>
    </source>
</reference>
<dbReference type="PROSITE" id="PS50075">
    <property type="entry name" value="CARRIER"/>
    <property type="match status" value="1"/>
</dbReference>
<dbReference type="SMART" id="SM00822">
    <property type="entry name" value="PKS_KR"/>
    <property type="match status" value="1"/>
</dbReference>
<evidence type="ECO:0000256" key="1">
    <source>
        <dbReference type="ARBA" id="ARBA00022450"/>
    </source>
</evidence>
<dbReference type="Proteomes" id="UP000176944">
    <property type="component" value="Chromosome"/>
</dbReference>
<dbReference type="GO" id="GO:0004312">
    <property type="term" value="F:fatty acid synthase activity"/>
    <property type="evidence" value="ECO:0007669"/>
    <property type="project" value="TreeGrafter"/>
</dbReference>
<name>A0A1D9G1K9_MOOP1</name>
<dbReference type="SUPFAM" id="SSF51735">
    <property type="entry name" value="NAD(P)-binding Rossmann-fold domains"/>
    <property type="match status" value="2"/>
</dbReference>